<accession>A0ABW4JTJ2</accession>
<dbReference type="Proteomes" id="UP001597327">
    <property type="component" value="Unassembled WGS sequence"/>
</dbReference>
<evidence type="ECO:0000313" key="2">
    <source>
        <dbReference type="Proteomes" id="UP001597327"/>
    </source>
</evidence>
<keyword evidence="2" id="KW-1185">Reference proteome</keyword>
<sequence>MADRTEDFYLHLPSFRDFRDIGYLAAYRPVPDDWIVLAADIVQSRRAISEGRQKDVNFVGSAVIASVLNAVDDERIPFVFGGDGAMVLVPGSDLQAGRLALAGLAKLAHEETGLDLRIAAIPVSILRARGRDVRLRKYELQPGNYLAMAVGGGLELADSILKSPTERDAFAIAIADPPPPDLSGLSCRWEPIQSERGRIVSLIIRPTPGPGAERVLSEIRDRLERIIGRDSQAFGSPRRLFRSERLTFRWPPTGLAREIRMVGGRKGRFRAGVSAVFETLVVLVASRLRRKIGPFNPVRYLEEISWQTDHRKLDDSLRLVLDLSPVQVTAMRQFLEAREARGELVFGLHEADEAIMTCFVSDLSQGRHLHFIDGAGGGLSAAATSLSIGLRDQRERRDAARFNTPEPWSVGLAAARSQAGRADAP</sequence>
<protein>
    <submittedName>
        <fullName evidence="1">DUF3095 family protein</fullName>
    </submittedName>
</protein>
<organism evidence="1 2">
    <name type="scientific">Roseibium aestuarii</name>
    <dbReference type="NCBI Taxonomy" id="2600299"/>
    <lineage>
        <taxon>Bacteria</taxon>
        <taxon>Pseudomonadati</taxon>
        <taxon>Pseudomonadota</taxon>
        <taxon>Alphaproteobacteria</taxon>
        <taxon>Hyphomicrobiales</taxon>
        <taxon>Stappiaceae</taxon>
        <taxon>Roseibium</taxon>
    </lineage>
</organism>
<gene>
    <name evidence="1" type="ORF">ACFSC7_06630</name>
</gene>
<dbReference type="EMBL" id="JBHUFA010000001">
    <property type="protein sequence ID" value="MFD1695185.1"/>
    <property type="molecule type" value="Genomic_DNA"/>
</dbReference>
<evidence type="ECO:0000313" key="1">
    <source>
        <dbReference type="EMBL" id="MFD1695185.1"/>
    </source>
</evidence>
<name>A0ABW4JTJ2_9HYPH</name>
<proteinExistence type="predicted"/>
<reference evidence="2" key="1">
    <citation type="journal article" date="2019" name="Int. J. Syst. Evol. Microbiol.">
        <title>The Global Catalogue of Microorganisms (GCM) 10K type strain sequencing project: providing services to taxonomists for standard genome sequencing and annotation.</title>
        <authorList>
            <consortium name="The Broad Institute Genomics Platform"/>
            <consortium name="The Broad Institute Genome Sequencing Center for Infectious Disease"/>
            <person name="Wu L."/>
            <person name="Ma J."/>
        </authorList>
    </citation>
    <scope>NUCLEOTIDE SEQUENCE [LARGE SCALE GENOMIC DNA]</scope>
    <source>
        <strain evidence="2">JCM 3369</strain>
    </source>
</reference>
<comment type="caution">
    <text evidence="1">The sequence shown here is derived from an EMBL/GenBank/DDBJ whole genome shotgun (WGS) entry which is preliminary data.</text>
</comment>
<dbReference type="Pfam" id="PF11294">
    <property type="entry name" value="DUF3095"/>
    <property type="match status" value="1"/>
</dbReference>
<dbReference type="InterPro" id="IPR021445">
    <property type="entry name" value="DUF3095"/>
</dbReference>
<dbReference type="RefSeq" id="WP_149891051.1">
    <property type="nucleotide sequence ID" value="NZ_JBHUFA010000001.1"/>
</dbReference>